<accession>A0ABC8UX63</accession>
<dbReference type="EMBL" id="CAUOFW020009390">
    <property type="protein sequence ID" value="CAK9185628.1"/>
    <property type="molecule type" value="Genomic_DNA"/>
</dbReference>
<dbReference type="InterPro" id="IPR044730">
    <property type="entry name" value="RNase_H-like_dom_plant"/>
</dbReference>
<dbReference type="Gene3D" id="3.30.420.10">
    <property type="entry name" value="Ribonuclease H-like superfamily/Ribonuclease H"/>
    <property type="match status" value="1"/>
</dbReference>
<dbReference type="AlphaFoldDB" id="A0ABC8UX63"/>
<keyword evidence="3" id="KW-1185">Reference proteome</keyword>
<name>A0ABC8UX63_9AQUA</name>
<evidence type="ECO:0000259" key="1">
    <source>
        <dbReference type="Pfam" id="PF13456"/>
    </source>
</evidence>
<evidence type="ECO:0000313" key="3">
    <source>
        <dbReference type="Proteomes" id="UP001642360"/>
    </source>
</evidence>
<organism evidence="2 3">
    <name type="scientific">Ilex paraguariensis</name>
    <name type="common">yerba mate</name>
    <dbReference type="NCBI Taxonomy" id="185542"/>
    <lineage>
        <taxon>Eukaryota</taxon>
        <taxon>Viridiplantae</taxon>
        <taxon>Streptophyta</taxon>
        <taxon>Embryophyta</taxon>
        <taxon>Tracheophyta</taxon>
        <taxon>Spermatophyta</taxon>
        <taxon>Magnoliopsida</taxon>
        <taxon>eudicotyledons</taxon>
        <taxon>Gunneridae</taxon>
        <taxon>Pentapetalae</taxon>
        <taxon>asterids</taxon>
        <taxon>campanulids</taxon>
        <taxon>Aquifoliales</taxon>
        <taxon>Aquifoliaceae</taxon>
        <taxon>Ilex</taxon>
    </lineage>
</organism>
<sequence length="110" mass="11752">MTWSPPGQGNLKINCDGDGTFNTGGQKASMGNIIRNHLGKVVDGRAKSIPGISSLYSEAAAVSEACIMAVTLQFKNAIIENDNAFIITYGAIEEAPPWEVYVFVNSHSHP</sequence>
<dbReference type="PANTHER" id="PTHR47723:SF19">
    <property type="entry name" value="POLYNUCLEOTIDYL TRANSFERASE, RIBONUCLEASE H-LIKE SUPERFAMILY PROTEIN"/>
    <property type="match status" value="1"/>
</dbReference>
<dbReference type="InterPro" id="IPR053151">
    <property type="entry name" value="RNase_H-like"/>
</dbReference>
<dbReference type="PANTHER" id="PTHR47723">
    <property type="entry name" value="OS05G0353850 PROTEIN"/>
    <property type="match status" value="1"/>
</dbReference>
<dbReference type="Proteomes" id="UP001642360">
    <property type="component" value="Unassembled WGS sequence"/>
</dbReference>
<protein>
    <recommendedName>
        <fullName evidence="1">RNase H type-1 domain-containing protein</fullName>
    </recommendedName>
</protein>
<evidence type="ECO:0000313" key="2">
    <source>
        <dbReference type="EMBL" id="CAK9185628.1"/>
    </source>
</evidence>
<feature type="domain" description="RNase H type-1" evidence="1">
    <location>
        <begin position="17"/>
        <end position="88"/>
    </location>
</feature>
<dbReference type="InterPro" id="IPR002156">
    <property type="entry name" value="RNaseH_domain"/>
</dbReference>
<gene>
    <name evidence="2" type="ORF">ILEXP_LOCUS56046</name>
</gene>
<proteinExistence type="predicted"/>
<dbReference type="InterPro" id="IPR036397">
    <property type="entry name" value="RNaseH_sf"/>
</dbReference>
<dbReference type="CDD" id="cd06222">
    <property type="entry name" value="RNase_H_like"/>
    <property type="match status" value="1"/>
</dbReference>
<comment type="caution">
    <text evidence="2">The sequence shown here is derived from an EMBL/GenBank/DDBJ whole genome shotgun (WGS) entry which is preliminary data.</text>
</comment>
<reference evidence="2 3" key="1">
    <citation type="submission" date="2024-02" db="EMBL/GenBank/DDBJ databases">
        <authorList>
            <person name="Vignale AGUSTIN F."/>
            <person name="Sosa J E."/>
            <person name="Modenutti C."/>
        </authorList>
    </citation>
    <scope>NUCLEOTIDE SEQUENCE [LARGE SCALE GENOMIC DNA]</scope>
</reference>
<dbReference type="Pfam" id="PF13456">
    <property type="entry name" value="RVT_3"/>
    <property type="match status" value="1"/>
</dbReference>